<reference evidence="2 3" key="1">
    <citation type="submission" date="2018-06" db="EMBL/GenBank/DDBJ databases">
        <authorList>
            <consortium name="Pathogen Informatics"/>
            <person name="Doyle S."/>
        </authorList>
    </citation>
    <scope>NUCLEOTIDE SEQUENCE [LARGE SCALE GENOMIC DNA]</scope>
    <source>
        <strain evidence="2 3">NCTC11388</strain>
    </source>
</reference>
<organism evidence="2 3">
    <name type="scientific">Sphingobacterium spiritivorum</name>
    <name type="common">Flavobacterium spiritivorum</name>
    <dbReference type="NCBI Taxonomy" id="258"/>
    <lineage>
        <taxon>Bacteria</taxon>
        <taxon>Pseudomonadati</taxon>
        <taxon>Bacteroidota</taxon>
        <taxon>Sphingobacteriia</taxon>
        <taxon>Sphingobacteriales</taxon>
        <taxon>Sphingobacteriaceae</taxon>
        <taxon>Sphingobacterium</taxon>
    </lineage>
</organism>
<accession>A0A380BHL9</accession>
<evidence type="ECO:0000313" key="2">
    <source>
        <dbReference type="EMBL" id="SUJ01095.1"/>
    </source>
</evidence>
<gene>
    <name evidence="2" type="ORF">NCTC11388_00697</name>
</gene>
<dbReference type="EMBL" id="UGYW01000002">
    <property type="protein sequence ID" value="SUJ01095.1"/>
    <property type="molecule type" value="Genomic_DNA"/>
</dbReference>
<feature type="chain" id="PRO_5017086669" description="YD repeat-containing protein" evidence="1">
    <location>
        <begin position="24"/>
        <end position="696"/>
    </location>
</feature>
<name>A0A380BHL9_SPHSI</name>
<dbReference type="RefSeq" id="WP_147284203.1">
    <property type="nucleotide sequence ID" value="NZ_UGYW01000002.1"/>
</dbReference>
<dbReference type="Proteomes" id="UP000254893">
    <property type="component" value="Unassembled WGS sequence"/>
</dbReference>
<sequence>MKNKFLILMICLCIAGANNRAYSQIPEGPKLPNNIPPSPTAASLGIYGEVPVNNYSGQVNAEIPLYKYSQSGFELDMKLSYLSSGLRYLDKASIVGLGWSLNAGGVITRSIKSVDDLRPNGFSNGTSKDAEPDIFFYNFNGRTGRFILPYSAGLQSAKIINQSEDIIIYRENDDNFAALTPDGVKYYFRQKEYSSLTSPLNITNDVISAWYLSEIVLNNNERIVFTYSVAPRSLLSSSSQLMQISISSIGTTATTPECNTQIINSYPRYQSLGGSTIAKADEVLLQLITGKNGQIAFSYDERADLQTSDGKAKKLISFLIKNNENEILRNFDFNYSYFSVDGNTVGRRLKLTKVEESASDILQKKTHTLGYYEGNIPMTTAATQKYYGYYSQDPFVTMLKSISYPTGGYTQFAYENHDYLPSSSVSTASVPASELGVRIKNMINYDINGNILLNRTFIYNKLLNGELLSSGRLLSYYTNLGSNRATYSTSCGNQPVSVTIDRSYVYSSSIVSLGSSSVIVGYDQVNVVDTGINMSNGKKEYFFVNNPDTYDKIIPGVQGTNDYKNGTVIAEKTYAWNPSAQRYALRQAVYYDYEYVDQSNYSGAVFAYENTSFSVYRIGIFKSRLNNKTESFKEDNVDTIGISTAYKYTGSYLSPASISSKRSTGGLRDWKKNIRLIFQVYFHIMRCCQIILFLPF</sequence>
<evidence type="ECO:0008006" key="4">
    <source>
        <dbReference type="Google" id="ProtNLM"/>
    </source>
</evidence>
<protein>
    <recommendedName>
        <fullName evidence="4">YD repeat-containing protein</fullName>
    </recommendedName>
</protein>
<evidence type="ECO:0000256" key="1">
    <source>
        <dbReference type="SAM" id="SignalP"/>
    </source>
</evidence>
<dbReference type="AlphaFoldDB" id="A0A380BHL9"/>
<feature type="signal peptide" evidence="1">
    <location>
        <begin position="1"/>
        <end position="23"/>
    </location>
</feature>
<keyword evidence="1" id="KW-0732">Signal</keyword>
<evidence type="ECO:0000313" key="3">
    <source>
        <dbReference type="Proteomes" id="UP000254893"/>
    </source>
</evidence>
<proteinExistence type="predicted"/>